<name>A0A229SWP2_9PSEU</name>
<accession>A0A229SWP2</accession>
<keyword evidence="2" id="KW-1185">Reference proteome</keyword>
<evidence type="ECO:0000313" key="2">
    <source>
        <dbReference type="Proteomes" id="UP000215199"/>
    </source>
</evidence>
<protein>
    <submittedName>
        <fullName evidence="1">Uncharacterized protein</fullName>
    </submittedName>
</protein>
<dbReference type="OrthoDB" id="4242542at2"/>
<dbReference type="EMBL" id="NMUL01000033">
    <property type="protein sequence ID" value="OXM63485.1"/>
    <property type="molecule type" value="Genomic_DNA"/>
</dbReference>
<comment type="caution">
    <text evidence="1">The sequence shown here is derived from an EMBL/GenBank/DDBJ whole genome shotgun (WGS) entry which is preliminary data.</text>
</comment>
<dbReference type="AlphaFoldDB" id="A0A229SWP2"/>
<gene>
    <name evidence="1" type="ORF">CF165_30225</name>
</gene>
<sequence length="54" mass="6388">MTRPMLTGDRVYRIHWVLGTDRLRAVCHCGAEREFEDPVELWEWLLAHPEGHDS</sequence>
<organism evidence="1 2">
    <name type="scientific">Amycolatopsis vastitatis</name>
    <dbReference type="NCBI Taxonomy" id="1905142"/>
    <lineage>
        <taxon>Bacteria</taxon>
        <taxon>Bacillati</taxon>
        <taxon>Actinomycetota</taxon>
        <taxon>Actinomycetes</taxon>
        <taxon>Pseudonocardiales</taxon>
        <taxon>Pseudonocardiaceae</taxon>
        <taxon>Amycolatopsis</taxon>
    </lineage>
</organism>
<proteinExistence type="predicted"/>
<reference evidence="2" key="1">
    <citation type="submission" date="2017-07" db="EMBL/GenBank/DDBJ databases">
        <title>Comparative genome mining reveals phylogenetic distribution patterns of secondary metabolites in Amycolatopsis.</title>
        <authorList>
            <person name="Adamek M."/>
            <person name="Alanjary M."/>
            <person name="Sales-Ortells H."/>
            <person name="Goodfellow M."/>
            <person name="Bull A.T."/>
            <person name="Kalinowski J."/>
            <person name="Ziemert N."/>
        </authorList>
    </citation>
    <scope>NUCLEOTIDE SEQUENCE [LARGE SCALE GENOMIC DNA]</scope>
    <source>
        <strain evidence="2">H5</strain>
    </source>
</reference>
<dbReference type="RefSeq" id="WP_093950993.1">
    <property type="nucleotide sequence ID" value="NZ_NMUL01000033.1"/>
</dbReference>
<dbReference type="Proteomes" id="UP000215199">
    <property type="component" value="Unassembled WGS sequence"/>
</dbReference>
<evidence type="ECO:0000313" key="1">
    <source>
        <dbReference type="EMBL" id="OXM63485.1"/>
    </source>
</evidence>